<sequence length="233" mass="24379">MIMGIVMVIMVMAMVIMVMAMVIMVIIPIPGAAAVIDLDVTSDASLAALAPAVSAHTPQLDLVIYAAGLLHRRHAPPGEPAGPERRLADVSRDSLTAAMAVNGFGPILAAAALEKLVPRRDRHAVWATLTARVGSIGDNGLGGWYAYRASKAAANMLMRTLAIEWRRSRPAATVLAIHPGTVATPLSAPFRSPDHPGVLPAADAADNILARIADAEPSLSGSFLAYDGSPIEW</sequence>
<dbReference type="OMA" id="TFWDWRG"/>
<dbReference type="EMBL" id="GL349502">
    <property type="protein sequence ID" value="KNC55709.1"/>
    <property type="molecule type" value="Genomic_DNA"/>
</dbReference>
<accession>A0A0L0DTQ1</accession>
<dbReference type="RefSeq" id="XP_013752920.1">
    <property type="nucleotide sequence ID" value="XM_013897466.1"/>
</dbReference>
<evidence type="ECO:0000256" key="1">
    <source>
        <dbReference type="SAM" id="Phobius"/>
    </source>
</evidence>
<reference evidence="2 3" key="1">
    <citation type="submission" date="2010-05" db="EMBL/GenBank/DDBJ databases">
        <title>The Genome Sequence of Thecamonas trahens ATCC 50062.</title>
        <authorList>
            <consortium name="The Broad Institute Genome Sequencing Platform"/>
            <person name="Russ C."/>
            <person name="Cuomo C."/>
            <person name="Shea T."/>
            <person name="Young S.K."/>
            <person name="Zeng Q."/>
            <person name="Koehrsen M."/>
            <person name="Haas B."/>
            <person name="Borodovsky M."/>
            <person name="Guigo R."/>
            <person name="Alvarado L."/>
            <person name="Berlin A."/>
            <person name="Bochicchio J."/>
            <person name="Borenstein D."/>
            <person name="Chapman S."/>
            <person name="Chen Z."/>
            <person name="Freedman E."/>
            <person name="Gellesch M."/>
            <person name="Goldberg J."/>
            <person name="Griggs A."/>
            <person name="Gujja S."/>
            <person name="Heilman E."/>
            <person name="Heiman D."/>
            <person name="Hepburn T."/>
            <person name="Howarth C."/>
            <person name="Jen D."/>
            <person name="Larson L."/>
            <person name="Mehta T."/>
            <person name="Park D."/>
            <person name="Pearson M."/>
            <person name="Roberts A."/>
            <person name="Saif S."/>
            <person name="Shenoy N."/>
            <person name="Sisk P."/>
            <person name="Stolte C."/>
            <person name="Sykes S."/>
            <person name="Thomson T."/>
            <person name="Walk T."/>
            <person name="White J."/>
            <person name="Yandava C."/>
            <person name="Burger G."/>
            <person name="Gray M.W."/>
            <person name="Holland P.W.H."/>
            <person name="King N."/>
            <person name="Lang F.B.F."/>
            <person name="Roger A.J."/>
            <person name="Ruiz-Trillo I."/>
            <person name="Lander E."/>
            <person name="Nusbaum C."/>
        </authorList>
    </citation>
    <scope>NUCLEOTIDE SEQUENCE [LARGE SCALE GENOMIC DNA]</scope>
    <source>
        <strain evidence="2 3">ATCC 50062</strain>
    </source>
</reference>
<dbReference type="OrthoDB" id="5296at2759"/>
<gene>
    <name evidence="2" type="ORF">AMSG_11167</name>
</gene>
<dbReference type="PANTHER" id="PTHR43544">
    <property type="entry name" value="SHORT-CHAIN DEHYDROGENASE/REDUCTASE"/>
    <property type="match status" value="1"/>
</dbReference>
<evidence type="ECO:0000313" key="3">
    <source>
        <dbReference type="Proteomes" id="UP000054408"/>
    </source>
</evidence>
<dbReference type="GO" id="GO:0005737">
    <property type="term" value="C:cytoplasm"/>
    <property type="evidence" value="ECO:0007669"/>
    <property type="project" value="TreeGrafter"/>
</dbReference>
<protein>
    <submittedName>
        <fullName evidence="2">Cell-cell signaling protein</fullName>
    </submittedName>
</protein>
<feature type="transmembrane region" description="Helical" evidence="1">
    <location>
        <begin position="7"/>
        <end position="29"/>
    </location>
</feature>
<evidence type="ECO:0000313" key="2">
    <source>
        <dbReference type="EMBL" id="KNC55709.1"/>
    </source>
</evidence>
<keyword evidence="1" id="KW-0812">Transmembrane</keyword>
<dbReference type="Gene3D" id="3.40.50.720">
    <property type="entry name" value="NAD(P)-binding Rossmann-like Domain"/>
    <property type="match status" value="1"/>
</dbReference>
<dbReference type="Pfam" id="PF13561">
    <property type="entry name" value="adh_short_C2"/>
    <property type="match status" value="1"/>
</dbReference>
<keyword evidence="1" id="KW-1133">Transmembrane helix</keyword>
<dbReference type="eggNOG" id="KOG1611">
    <property type="taxonomic scope" value="Eukaryota"/>
</dbReference>
<dbReference type="InterPro" id="IPR002347">
    <property type="entry name" value="SDR_fam"/>
</dbReference>
<dbReference type="InterPro" id="IPR051468">
    <property type="entry name" value="Fungal_SecMetab_SDRs"/>
</dbReference>
<name>A0A0L0DTQ1_THETB</name>
<dbReference type="PANTHER" id="PTHR43544:SF12">
    <property type="entry name" value="NAD(P)-BINDING ROSSMANN-FOLD SUPERFAMILY PROTEIN"/>
    <property type="match status" value="1"/>
</dbReference>
<dbReference type="AlphaFoldDB" id="A0A0L0DTQ1"/>
<dbReference type="GO" id="GO:0016491">
    <property type="term" value="F:oxidoreductase activity"/>
    <property type="evidence" value="ECO:0007669"/>
    <property type="project" value="TreeGrafter"/>
</dbReference>
<organism evidence="2 3">
    <name type="scientific">Thecamonas trahens ATCC 50062</name>
    <dbReference type="NCBI Taxonomy" id="461836"/>
    <lineage>
        <taxon>Eukaryota</taxon>
        <taxon>Apusozoa</taxon>
        <taxon>Apusomonadida</taxon>
        <taxon>Apusomonadidae</taxon>
        <taxon>Thecamonas</taxon>
    </lineage>
</organism>
<dbReference type="Proteomes" id="UP000054408">
    <property type="component" value="Unassembled WGS sequence"/>
</dbReference>
<dbReference type="PRINTS" id="PR00081">
    <property type="entry name" value="GDHRDH"/>
</dbReference>
<keyword evidence="3" id="KW-1185">Reference proteome</keyword>
<dbReference type="SUPFAM" id="SSF51735">
    <property type="entry name" value="NAD(P)-binding Rossmann-fold domains"/>
    <property type="match status" value="1"/>
</dbReference>
<dbReference type="STRING" id="461836.A0A0L0DTQ1"/>
<proteinExistence type="predicted"/>
<dbReference type="GeneID" id="25569213"/>
<dbReference type="InterPro" id="IPR036291">
    <property type="entry name" value="NAD(P)-bd_dom_sf"/>
</dbReference>
<keyword evidence="1" id="KW-0472">Membrane</keyword>